<dbReference type="InterPro" id="IPR008922">
    <property type="entry name" value="Di-copper_centre_dom_sf"/>
</dbReference>
<dbReference type="InterPro" id="IPR037020">
    <property type="entry name" value="Hemocyanin_C_sf"/>
</dbReference>
<organism evidence="6 7">
    <name type="scientific">Ceratina calcarata</name>
    <dbReference type="NCBI Taxonomy" id="156304"/>
    <lineage>
        <taxon>Eukaryota</taxon>
        <taxon>Metazoa</taxon>
        <taxon>Ecdysozoa</taxon>
        <taxon>Arthropoda</taxon>
        <taxon>Hexapoda</taxon>
        <taxon>Insecta</taxon>
        <taxon>Pterygota</taxon>
        <taxon>Neoptera</taxon>
        <taxon>Endopterygota</taxon>
        <taxon>Hymenoptera</taxon>
        <taxon>Apocrita</taxon>
        <taxon>Aculeata</taxon>
        <taxon>Apoidea</taxon>
        <taxon>Anthophila</taxon>
        <taxon>Apidae</taxon>
        <taxon>Ceratina</taxon>
        <taxon>Zadontomerus</taxon>
    </lineage>
</organism>
<keyword evidence="6" id="KW-1185">Reference proteome</keyword>
<dbReference type="SUPFAM" id="SSF48050">
    <property type="entry name" value="Hemocyanin, N-terminal domain"/>
    <property type="match status" value="1"/>
</dbReference>
<dbReference type="GO" id="GO:0045735">
    <property type="term" value="F:nutrient reservoir activity"/>
    <property type="evidence" value="ECO:0007669"/>
    <property type="project" value="UniProtKB-KW"/>
</dbReference>
<proteinExistence type="predicted"/>
<evidence type="ECO:0000313" key="6">
    <source>
        <dbReference type="Proteomes" id="UP000694925"/>
    </source>
</evidence>
<evidence type="ECO:0000313" key="7">
    <source>
        <dbReference type="RefSeq" id="XP_017888863.1"/>
    </source>
</evidence>
<evidence type="ECO:0000259" key="5">
    <source>
        <dbReference type="Pfam" id="PF03723"/>
    </source>
</evidence>
<dbReference type="Proteomes" id="UP000694925">
    <property type="component" value="Unplaced"/>
</dbReference>
<gene>
    <name evidence="7" type="primary">LOC108630219</name>
</gene>
<dbReference type="PRINTS" id="PR00187">
    <property type="entry name" value="HAEMOCYANIN"/>
</dbReference>
<feature type="signal peptide" evidence="2">
    <location>
        <begin position="1"/>
        <end position="18"/>
    </location>
</feature>
<keyword evidence="2" id="KW-0732">Signal</keyword>
<feature type="domain" description="Hemocyanin N-terminal" evidence="4">
    <location>
        <begin position="31"/>
        <end position="152"/>
    </location>
</feature>
<dbReference type="Pfam" id="PF03723">
    <property type="entry name" value="Hemocyanin_C"/>
    <property type="match status" value="1"/>
</dbReference>
<dbReference type="CTD" id="726848"/>
<dbReference type="PANTHER" id="PTHR11511">
    <property type="entry name" value="LARVAL STORAGE PROTEIN/PHENOLOXIDASE"/>
    <property type="match status" value="1"/>
</dbReference>
<dbReference type="Pfam" id="PF03722">
    <property type="entry name" value="Hemocyanin_N"/>
    <property type="match status" value="1"/>
</dbReference>
<reference evidence="7" key="1">
    <citation type="submission" date="2025-08" db="UniProtKB">
        <authorList>
            <consortium name="RefSeq"/>
        </authorList>
    </citation>
    <scope>IDENTIFICATION</scope>
    <source>
        <tissue evidence="7">Whole body</tissue>
    </source>
</reference>
<feature type="chain" id="PRO_5042567389" evidence="2">
    <location>
        <begin position="19"/>
        <end position="679"/>
    </location>
</feature>
<dbReference type="RefSeq" id="XP_017888863.1">
    <property type="nucleotide sequence ID" value="XM_018033374.2"/>
</dbReference>
<protein>
    <submittedName>
        <fullName evidence="7">Hexamerin-like</fullName>
    </submittedName>
</protein>
<dbReference type="Gene3D" id="1.20.1370.10">
    <property type="entry name" value="Hemocyanin, N-terminal domain"/>
    <property type="match status" value="1"/>
</dbReference>
<feature type="domain" description="Hemocyanin middle" evidence="3">
    <location>
        <begin position="158"/>
        <end position="424"/>
    </location>
</feature>
<dbReference type="AlphaFoldDB" id="A0AAJ7NCQ6"/>
<evidence type="ECO:0000259" key="4">
    <source>
        <dbReference type="Pfam" id="PF03722"/>
    </source>
</evidence>
<dbReference type="InterPro" id="IPR036697">
    <property type="entry name" value="Hemocyanin_N_sf"/>
</dbReference>
<sequence length="679" mass="80590">MTRLWLLGVLVCCGLISAEYYTVKQADKDFALKQKKVYNLLYRVAQPAQANRSWYEEGQQWNIEANINLYSNQDAAKNFLLLYKNGMLPRGEIFSVYYPQLLKEMEALFKLFYYANDFDTFYKTALWAKNNLNEGQYCIALYSAVLTRPDTKYIQLPPPYEMYPSLFFNSEVLERAQHAKLFGIPKKQGEDKSYIISANYSGWYLNREYYLENKLNYFTEDIGLNTYYFFFRQALPFWMESKEFGLPSDYRGEEYLYGHKLLLNRYNLERLSNDMPRIEDFDWQKTFYPGYYPTMTFHNGLPMPQRPAWSDFPHYKYRYIQDIMDKESRIRSAIDSGFIFGNDSKKYNIYTDEGANILGNAIEGNADSYNPNFYGSIDRLARKILGYNLEPASKYQIIPSALEMSPTSMRDPAFYRLYKRICLLYYKYKLRQPPYSKEEIVYPNIKIESFNVDKMITYFDEFYTTINNGLLNDDLKEGEVGPLIKIKQYRLNNKPFNFHISVNADKPMRVSIRIFLGPKYDAHRKPLEFPDGFKYFYEIDNWITELNPGMNKILRSSQDCYFTIPDQESSDKFYAKILSSLDSNEPFTYYERVFGFPERLLLPKGKKEGMPFQFFIHISPVTSEFTYSSRVWGQTKFDNKPFGFPIDKPLFDFKYDGPNMMFKDILIYHKDEFDMNISY</sequence>
<dbReference type="InterPro" id="IPR005203">
    <property type="entry name" value="Hemocyanin_C"/>
</dbReference>
<dbReference type="Gene3D" id="1.10.1280.10">
    <property type="entry name" value="Di-copper center containing domain from catechol oxidase"/>
    <property type="match status" value="1"/>
</dbReference>
<dbReference type="Pfam" id="PF00372">
    <property type="entry name" value="Hemocyanin_M"/>
    <property type="match status" value="1"/>
</dbReference>
<dbReference type="InterPro" id="IPR005204">
    <property type="entry name" value="Hemocyanin_N"/>
</dbReference>
<keyword evidence="1" id="KW-0758">Storage protein</keyword>
<accession>A0AAJ7NCQ6</accession>
<dbReference type="KEGG" id="ccal:108630219"/>
<dbReference type="SUPFAM" id="SSF81296">
    <property type="entry name" value="E set domains"/>
    <property type="match status" value="1"/>
</dbReference>
<evidence type="ECO:0000256" key="1">
    <source>
        <dbReference type="ARBA" id="ARBA00022761"/>
    </source>
</evidence>
<dbReference type="InterPro" id="IPR000896">
    <property type="entry name" value="Hemocyanin/hexamerin_mid_dom"/>
</dbReference>
<evidence type="ECO:0000259" key="3">
    <source>
        <dbReference type="Pfam" id="PF00372"/>
    </source>
</evidence>
<dbReference type="GO" id="GO:0005615">
    <property type="term" value="C:extracellular space"/>
    <property type="evidence" value="ECO:0007669"/>
    <property type="project" value="UniProtKB-ARBA"/>
</dbReference>
<dbReference type="Gene3D" id="2.60.40.1520">
    <property type="entry name" value="Hemocyanin, C-terminal domain"/>
    <property type="match status" value="1"/>
</dbReference>
<dbReference type="PANTHER" id="PTHR11511:SF5">
    <property type="entry name" value="FAT-BODY PROTEIN 1-RELATED"/>
    <property type="match status" value="1"/>
</dbReference>
<evidence type="ECO:0000256" key="2">
    <source>
        <dbReference type="SAM" id="SignalP"/>
    </source>
</evidence>
<feature type="domain" description="Hemocyanin C-terminal" evidence="5">
    <location>
        <begin position="434"/>
        <end position="669"/>
    </location>
</feature>
<dbReference type="InterPro" id="IPR014756">
    <property type="entry name" value="Ig_E-set"/>
</dbReference>
<dbReference type="GeneID" id="108630219"/>
<dbReference type="PROSITE" id="PS00210">
    <property type="entry name" value="HEMOCYANIN_2"/>
    <property type="match status" value="1"/>
</dbReference>
<name>A0AAJ7NCQ6_9HYME</name>
<dbReference type="InterPro" id="IPR013788">
    <property type="entry name" value="Hemocyanin/hexamerin"/>
</dbReference>
<dbReference type="SUPFAM" id="SSF48056">
    <property type="entry name" value="Di-copper centre-containing domain"/>
    <property type="match status" value="1"/>
</dbReference>